<gene>
    <name evidence="1" type="ORF">LWI29_035852</name>
</gene>
<dbReference type="Proteomes" id="UP001168877">
    <property type="component" value="Unassembled WGS sequence"/>
</dbReference>
<dbReference type="EMBL" id="JAUESC010000381">
    <property type="protein sequence ID" value="KAK0591123.1"/>
    <property type="molecule type" value="Genomic_DNA"/>
</dbReference>
<reference evidence="1" key="1">
    <citation type="journal article" date="2022" name="Plant J.">
        <title>Strategies of tolerance reflected in two North American maple genomes.</title>
        <authorList>
            <person name="McEvoy S.L."/>
            <person name="Sezen U.U."/>
            <person name="Trouern-Trend A."/>
            <person name="McMahon S.M."/>
            <person name="Schaberg P.G."/>
            <person name="Yang J."/>
            <person name="Wegrzyn J.L."/>
            <person name="Swenson N.G."/>
        </authorList>
    </citation>
    <scope>NUCLEOTIDE SEQUENCE</scope>
    <source>
        <strain evidence="1">NS2018</strain>
    </source>
</reference>
<organism evidence="1 2">
    <name type="scientific">Acer saccharum</name>
    <name type="common">Sugar maple</name>
    <dbReference type="NCBI Taxonomy" id="4024"/>
    <lineage>
        <taxon>Eukaryota</taxon>
        <taxon>Viridiplantae</taxon>
        <taxon>Streptophyta</taxon>
        <taxon>Embryophyta</taxon>
        <taxon>Tracheophyta</taxon>
        <taxon>Spermatophyta</taxon>
        <taxon>Magnoliopsida</taxon>
        <taxon>eudicotyledons</taxon>
        <taxon>Gunneridae</taxon>
        <taxon>Pentapetalae</taxon>
        <taxon>rosids</taxon>
        <taxon>malvids</taxon>
        <taxon>Sapindales</taxon>
        <taxon>Sapindaceae</taxon>
        <taxon>Hippocastanoideae</taxon>
        <taxon>Acereae</taxon>
        <taxon>Acer</taxon>
    </lineage>
</organism>
<proteinExistence type="predicted"/>
<reference evidence="1" key="2">
    <citation type="submission" date="2023-06" db="EMBL/GenBank/DDBJ databases">
        <authorList>
            <person name="Swenson N.G."/>
            <person name="Wegrzyn J.L."/>
            <person name="Mcevoy S.L."/>
        </authorList>
    </citation>
    <scope>NUCLEOTIDE SEQUENCE</scope>
    <source>
        <strain evidence="1">NS2018</strain>
        <tissue evidence="1">Leaf</tissue>
    </source>
</reference>
<dbReference type="AlphaFoldDB" id="A0AA39SG09"/>
<comment type="caution">
    <text evidence="1">The sequence shown here is derived from an EMBL/GenBank/DDBJ whole genome shotgun (WGS) entry which is preliminary data.</text>
</comment>
<evidence type="ECO:0000313" key="2">
    <source>
        <dbReference type="Proteomes" id="UP001168877"/>
    </source>
</evidence>
<accession>A0AA39SG09</accession>
<keyword evidence="2" id="KW-1185">Reference proteome</keyword>
<evidence type="ECO:0000313" key="1">
    <source>
        <dbReference type="EMBL" id="KAK0591123.1"/>
    </source>
</evidence>
<protein>
    <submittedName>
        <fullName evidence="1">Uncharacterized protein</fullName>
    </submittedName>
</protein>
<name>A0AA39SG09_ACESA</name>
<sequence>MEALLQLMTVVQEDATWRGCCGGDEALVDCVWRQWEGVTTMVWRIFSDWRILDADLFRLDPIGADLLTEQLRWSCPVEYRIVSAAELEK</sequence>